<evidence type="ECO:0000259" key="1">
    <source>
        <dbReference type="Pfam" id="PF20151"/>
    </source>
</evidence>
<proteinExistence type="predicted"/>
<dbReference type="Proteomes" id="UP001050691">
    <property type="component" value="Unassembled WGS sequence"/>
</dbReference>
<sequence>MRIESAAEERTELYDYILNLSKEVEFIWHSPLQTTTVLYIVCRYFPFVDLIFDVATVEVGFGIRPMKDM</sequence>
<dbReference type="InterPro" id="IPR045340">
    <property type="entry name" value="DUF6533"/>
</dbReference>
<feature type="domain" description="DUF6533" evidence="1">
    <location>
        <begin position="13"/>
        <end position="48"/>
    </location>
</feature>
<name>A0AAV5AJ77_9AGAM</name>
<reference evidence="2" key="1">
    <citation type="submission" date="2021-10" db="EMBL/GenBank/DDBJ databases">
        <title>De novo Genome Assembly of Clathrus columnatus (Basidiomycota, Fungi) Using Illumina and Nanopore Sequence Data.</title>
        <authorList>
            <person name="Ogiso-Tanaka E."/>
            <person name="Itagaki H."/>
            <person name="Hosoya T."/>
            <person name="Hosaka K."/>
        </authorList>
    </citation>
    <scope>NUCLEOTIDE SEQUENCE</scope>
    <source>
        <strain evidence="2">MO-923</strain>
    </source>
</reference>
<dbReference type="AlphaFoldDB" id="A0AAV5AJ77"/>
<protein>
    <recommendedName>
        <fullName evidence="1">DUF6533 domain-containing protein</fullName>
    </recommendedName>
</protein>
<dbReference type="Pfam" id="PF20151">
    <property type="entry name" value="DUF6533"/>
    <property type="match status" value="1"/>
</dbReference>
<comment type="caution">
    <text evidence="2">The sequence shown here is derived from an EMBL/GenBank/DDBJ whole genome shotgun (WGS) entry which is preliminary data.</text>
</comment>
<accession>A0AAV5AJ77</accession>
<dbReference type="EMBL" id="BPWL01000008">
    <property type="protein sequence ID" value="GJJ13178.1"/>
    <property type="molecule type" value="Genomic_DNA"/>
</dbReference>
<keyword evidence="3" id="KW-1185">Reference proteome</keyword>
<evidence type="ECO:0000313" key="3">
    <source>
        <dbReference type="Proteomes" id="UP001050691"/>
    </source>
</evidence>
<organism evidence="2 3">
    <name type="scientific">Clathrus columnatus</name>
    <dbReference type="NCBI Taxonomy" id="1419009"/>
    <lineage>
        <taxon>Eukaryota</taxon>
        <taxon>Fungi</taxon>
        <taxon>Dikarya</taxon>
        <taxon>Basidiomycota</taxon>
        <taxon>Agaricomycotina</taxon>
        <taxon>Agaricomycetes</taxon>
        <taxon>Phallomycetidae</taxon>
        <taxon>Phallales</taxon>
        <taxon>Clathraceae</taxon>
        <taxon>Clathrus</taxon>
    </lineage>
</organism>
<evidence type="ECO:0000313" key="2">
    <source>
        <dbReference type="EMBL" id="GJJ13178.1"/>
    </source>
</evidence>
<gene>
    <name evidence="2" type="ORF">Clacol_007429</name>
</gene>